<sequence length="227" mass="25321">IEEVSLPKMHIKKLVKQTSDPHGMLASPEEYSDSEVVPPSHSQSAMEQLSSNRYLTPNTGGTIAGRRHSSDQCNFNVDSTSLDIVSNKAPTRLTRRAISNVADRKAKIEFLRDNWQKRKEILIQNEGFVSPDSIVKHTKSSPYALSPTISATSCNNAVPRDTPQTAVNIYTPSDVASFEHVNELKESTQNHNNDLTNKEEISKEDDVASSSFSHGKQIFDRITRRDI</sequence>
<organism evidence="2">
    <name type="scientific">Arion vulgaris</name>
    <dbReference type="NCBI Taxonomy" id="1028688"/>
    <lineage>
        <taxon>Eukaryota</taxon>
        <taxon>Metazoa</taxon>
        <taxon>Spiralia</taxon>
        <taxon>Lophotrochozoa</taxon>
        <taxon>Mollusca</taxon>
        <taxon>Gastropoda</taxon>
        <taxon>Heterobranchia</taxon>
        <taxon>Euthyneura</taxon>
        <taxon>Panpulmonata</taxon>
        <taxon>Eupulmonata</taxon>
        <taxon>Stylommatophora</taxon>
        <taxon>Helicina</taxon>
        <taxon>Arionoidea</taxon>
        <taxon>Arionidae</taxon>
        <taxon>Arion</taxon>
    </lineage>
</organism>
<name>A0A0B6ZDS1_9EUPU</name>
<reference evidence="2" key="1">
    <citation type="submission" date="2014-12" db="EMBL/GenBank/DDBJ databases">
        <title>Insight into the proteome of Arion vulgaris.</title>
        <authorList>
            <person name="Aradska J."/>
            <person name="Bulat T."/>
            <person name="Smidak R."/>
            <person name="Sarate P."/>
            <person name="Gangsoo J."/>
            <person name="Sialana F."/>
            <person name="Bilban M."/>
            <person name="Lubec G."/>
        </authorList>
    </citation>
    <scope>NUCLEOTIDE SEQUENCE</scope>
    <source>
        <tissue evidence="2">Skin</tissue>
    </source>
</reference>
<evidence type="ECO:0000256" key="1">
    <source>
        <dbReference type="SAM" id="MobiDB-lite"/>
    </source>
</evidence>
<gene>
    <name evidence="2" type="primary">ORF56544</name>
</gene>
<dbReference type="AlphaFoldDB" id="A0A0B6ZDS1"/>
<feature type="region of interest" description="Disordered" evidence="1">
    <location>
        <begin position="15"/>
        <end position="68"/>
    </location>
</feature>
<dbReference type="EMBL" id="HACG01019000">
    <property type="protein sequence ID" value="CEK65865.1"/>
    <property type="molecule type" value="Transcribed_RNA"/>
</dbReference>
<feature type="non-terminal residue" evidence="2">
    <location>
        <position position="1"/>
    </location>
</feature>
<protein>
    <submittedName>
        <fullName evidence="2">Uncharacterized protein</fullName>
    </submittedName>
</protein>
<feature type="compositionally biased region" description="Polar residues" evidence="1">
    <location>
        <begin position="40"/>
        <end position="61"/>
    </location>
</feature>
<proteinExistence type="predicted"/>
<accession>A0A0B6ZDS1</accession>
<feature type="compositionally biased region" description="Basic and acidic residues" evidence="1">
    <location>
        <begin position="196"/>
        <end position="206"/>
    </location>
</feature>
<feature type="non-terminal residue" evidence="2">
    <location>
        <position position="227"/>
    </location>
</feature>
<feature type="region of interest" description="Disordered" evidence="1">
    <location>
        <begin position="186"/>
        <end position="213"/>
    </location>
</feature>
<evidence type="ECO:0000313" key="2">
    <source>
        <dbReference type="EMBL" id="CEK65865.1"/>
    </source>
</evidence>